<comment type="caution">
    <text evidence="2">The sequence shown here is derived from an EMBL/GenBank/DDBJ whole genome shotgun (WGS) entry which is preliminary data.</text>
</comment>
<accession>X1HC00</accession>
<dbReference type="AlphaFoldDB" id="X1HC00"/>
<name>X1HC00_9ZZZZ</name>
<evidence type="ECO:0000313" key="2">
    <source>
        <dbReference type="EMBL" id="GAH54575.1"/>
    </source>
</evidence>
<protein>
    <recommendedName>
        <fullName evidence="1">Alpha-L-glutamate ligase-related protein ATP-grasp domain-containing protein</fullName>
    </recommendedName>
</protein>
<dbReference type="Pfam" id="PF14397">
    <property type="entry name" value="ATPgrasp_ST"/>
    <property type="match status" value="1"/>
</dbReference>
<gene>
    <name evidence="2" type="ORF">S03H2_30223</name>
</gene>
<dbReference type="EMBL" id="BARU01018277">
    <property type="protein sequence ID" value="GAH54575.1"/>
    <property type="molecule type" value="Genomic_DNA"/>
</dbReference>
<dbReference type="SUPFAM" id="SSF56059">
    <property type="entry name" value="Glutathione synthetase ATP-binding domain-like"/>
    <property type="match status" value="1"/>
</dbReference>
<proteinExistence type="predicted"/>
<sequence length="220" mass="25336">MDKIIAEQFFRSLSIPQPDTICKLVNNHIYNNELVEISYNDVEHELTEKEYQKIFVKPADGQGGHGIYIFNKNDSGEYVTKDNDVLNEDFLNKIGAKNDYIIQSGLEQDPEISKIYPHSVNTFRIATENKNGNVRILCSVLRIGRDGNQVDNISQDGLILRIDIDTGKLGDHASSEQCEYFEKHPDTNLVFKRYKILNWSKIKKFTMETAKRLPQFIYLG</sequence>
<dbReference type="InterPro" id="IPR039523">
    <property type="entry name" value="RimK-rel_E_lig_ATP-grasp"/>
</dbReference>
<evidence type="ECO:0000259" key="1">
    <source>
        <dbReference type="Pfam" id="PF14397"/>
    </source>
</evidence>
<organism evidence="2">
    <name type="scientific">marine sediment metagenome</name>
    <dbReference type="NCBI Taxonomy" id="412755"/>
    <lineage>
        <taxon>unclassified sequences</taxon>
        <taxon>metagenomes</taxon>
        <taxon>ecological metagenomes</taxon>
    </lineage>
</organism>
<feature type="non-terminal residue" evidence="2">
    <location>
        <position position="220"/>
    </location>
</feature>
<reference evidence="2" key="1">
    <citation type="journal article" date="2014" name="Front. Microbiol.">
        <title>High frequency of phylogenetically diverse reductive dehalogenase-homologous genes in deep subseafloor sedimentary metagenomes.</title>
        <authorList>
            <person name="Kawai M."/>
            <person name="Futagami T."/>
            <person name="Toyoda A."/>
            <person name="Takaki Y."/>
            <person name="Nishi S."/>
            <person name="Hori S."/>
            <person name="Arai W."/>
            <person name="Tsubouchi T."/>
            <person name="Morono Y."/>
            <person name="Uchiyama I."/>
            <person name="Ito T."/>
            <person name="Fujiyama A."/>
            <person name="Inagaki F."/>
            <person name="Takami H."/>
        </authorList>
    </citation>
    <scope>NUCLEOTIDE SEQUENCE</scope>
    <source>
        <strain evidence="2">Expedition CK06-06</strain>
    </source>
</reference>
<feature type="domain" description="Alpha-L-glutamate ligase-related protein ATP-grasp" evidence="1">
    <location>
        <begin position="2"/>
        <end position="220"/>
    </location>
</feature>